<evidence type="ECO:0000256" key="1">
    <source>
        <dbReference type="ARBA" id="ARBA00004496"/>
    </source>
</evidence>
<dbReference type="GO" id="GO:0005737">
    <property type="term" value="C:cytoplasm"/>
    <property type="evidence" value="ECO:0007669"/>
    <property type="project" value="UniProtKB-SubCell"/>
</dbReference>
<organism evidence="7 8">
    <name type="scientific">Hypsibius exemplaris</name>
    <name type="common">Freshwater tardigrade</name>
    <dbReference type="NCBI Taxonomy" id="2072580"/>
    <lineage>
        <taxon>Eukaryota</taxon>
        <taxon>Metazoa</taxon>
        <taxon>Ecdysozoa</taxon>
        <taxon>Tardigrada</taxon>
        <taxon>Eutardigrada</taxon>
        <taxon>Parachela</taxon>
        <taxon>Hypsibioidea</taxon>
        <taxon>Hypsibiidae</taxon>
        <taxon>Hypsibius</taxon>
    </lineage>
</organism>
<gene>
    <name evidence="7" type="ORF">BV898_03678</name>
</gene>
<dbReference type="Gene3D" id="1.10.472.80">
    <property type="entry name" value="Ypt/Rab-GAP domain of gyp1p, domain 3"/>
    <property type="match status" value="1"/>
</dbReference>
<evidence type="ECO:0000256" key="4">
    <source>
        <dbReference type="ARBA" id="ARBA00022553"/>
    </source>
</evidence>
<dbReference type="PROSITE" id="PS50086">
    <property type="entry name" value="TBC_RABGAP"/>
    <property type="match status" value="1"/>
</dbReference>
<protein>
    <submittedName>
        <fullName evidence="7">TBC1 domain family member 15</fullName>
    </submittedName>
</protein>
<keyword evidence="2" id="KW-0343">GTPase activation</keyword>
<dbReference type="Gene3D" id="1.10.8.270">
    <property type="entry name" value="putative rabgap domain of human tbc1 domain family member 14 like domains"/>
    <property type="match status" value="1"/>
</dbReference>
<dbReference type="GO" id="GO:0005096">
    <property type="term" value="F:GTPase activator activity"/>
    <property type="evidence" value="ECO:0007669"/>
    <property type="project" value="UniProtKB-KW"/>
</dbReference>
<evidence type="ECO:0000259" key="6">
    <source>
        <dbReference type="PROSITE" id="PS50086"/>
    </source>
</evidence>
<comment type="caution">
    <text evidence="7">The sequence shown here is derived from an EMBL/GenBank/DDBJ whole genome shotgun (WGS) entry which is preliminary data.</text>
</comment>
<dbReference type="AlphaFoldDB" id="A0A1W0X543"/>
<reference evidence="8" key="1">
    <citation type="submission" date="2017-01" db="EMBL/GenBank/DDBJ databases">
        <title>Comparative genomics of anhydrobiosis in the tardigrade Hypsibius dujardini.</title>
        <authorList>
            <person name="Yoshida Y."/>
            <person name="Koutsovoulos G."/>
            <person name="Laetsch D."/>
            <person name="Stevens L."/>
            <person name="Kumar S."/>
            <person name="Horikawa D."/>
            <person name="Ishino K."/>
            <person name="Komine S."/>
            <person name="Tomita M."/>
            <person name="Blaxter M."/>
            <person name="Arakawa K."/>
        </authorList>
    </citation>
    <scope>NUCLEOTIDE SEQUENCE [LARGE SCALE GENOMIC DNA]</scope>
    <source>
        <strain evidence="8">Z151</strain>
    </source>
</reference>
<dbReference type="EMBL" id="MTYJ01000017">
    <property type="protein sequence ID" value="OQV22504.1"/>
    <property type="molecule type" value="Genomic_DNA"/>
</dbReference>
<keyword evidence="4" id="KW-0597">Phosphoprotein</keyword>
<dbReference type="SUPFAM" id="SSF47923">
    <property type="entry name" value="Ypt/Rab-GAP domain of gyp1p"/>
    <property type="match status" value="2"/>
</dbReference>
<evidence type="ECO:0000313" key="8">
    <source>
        <dbReference type="Proteomes" id="UP000192578"/>
    </source>
</evidence>
<dbReference type="InterPro" id="IPR021935">
    <property type="entry name" value="SGSM1/2_RBD"/>
</dbReference>
<evidence type="ECO:0000256" key="2">
    <source>
        <dbReference type="ARBA" id="ARBA00022468"/>
    </source>
</evidence>
<feature type="region of interest" description="Disordered" evidence="5">
    <location>
        <begin position="615"/>
        <end position="648"/>
    </location>
</feature>
<feature type="compositionally biased region" description="Polar residues" evidence="5">
    <location>
        <begin position="632"/>
        <end position="648"/>
    </location>
</feature>
<dbReference type="FunFam" id="1.10.8.270:FF:000005">
    <property type="entry name" value="TBC1 domain family member 15"/>
    <property type="match status" value="1"/>
</dbReference>
<sequence length="648" mass="74737">MPPFAVLPRIMSSTSSTNFQSVDHETLRSWDGVFIIIPKVAHTNVIQVPEKVIGTLQIISKDKFGTYLEWLPWMDTLVTEDGSYSTQTNCTIFQTKDGSYRIPHVNIDIDDIKCFKIHGGESCPARLTFITNDGTSHATLELDEGAYQELIAYLQQRLLVERSAKDSHLCLVRDRRSRNTQPRRQPDLYDMPNQPPHFLQRLARNPVQSAFLGLSKVHSMLMTAVDTLAQPIEGDPSIEMSKTSDFQMPQLNVVQTTSNDDQDFEVISIKSPLELPPRRSVHRRSPLTASEWKSFFDSEGRISDEQASAVKDIIFKGGVELTIRKHVWKYLLGYYDWNSTMEEREGKRNRLSEEYHRMKIQWSTISSDQEKRFSIWRERKDLIEKDVHRTDRTHPFFEGKSTALKVMNEILLTYCMYNFDLGYVQGMSDLLTPLMLVMDGDEVDAFWTFNGLMERITHNFDMEKLMKELKDLSTVMKYLDPALKAYIDSNDPRLYFCFRWLLVQFKREFSFDDVMRLWEILWTGKPCKNFHLLFAYAILETEKNTLIENRFSSTEILRHINDLAMTIDLDKTLCLAEGIHQQLMGADELPTSIQKIIGLAPDVADGVRASLSSMDLKSGQYTPDRRTPSPSPNRYASSETSSPDIYSV</sequence>
<evidence type="ECO:0000313" key="7">
    <source>
        <dbReference type="EMBL" id="OQV22504.1"/>
    </source>
</evidence>
<dbReference type="Proteomes" id="UP000192578">
    <property type="component" value="Unassembled WGS sequence"/>
</dbReference>
<dbReference type="Pfam" id="PF00566">
    <property type="entry name" value="RabGAP-TBC"/>
    <property type="match status" value="1"/>
</dbReference>
<dbReference type="OrthoDB" id="10264062at2759"/>
<comment type="subcellular location">
    <subcellularLocation>
        <location evidence="1">Cytoplasm</location>
    </subcellularLocation>
</comment>
<evidence type="ECO:0000256" key="5">
    <source>
        <dbReference type="SAM" id="MobiDB-lite"/>
    </source>
</evidence>
<dbReference type="PANTHER" id="PTHR22957:SF645">
    <property type="entry name" value="LD27216P"/>
    <property type="match status" value="1"/>
</dbReference>
<keyword evidence="3" id="KW-0963">Cytoplasm</keyword>
<proteinExistence type="predicted"/>
<keyword evidence="8" id="KW-1185">Reference proteome</keyword>
<accession>A0A1W0X543</accession>
<dbReference type="Pfam" id="PF12068">
    <property type="entry name" value="PH_RBD"/>
    <property type="match status" value="1"/>
</dbReference>
<dbReference type="InterPro" id="IPR035969">
    <property type="entry name" value="Rab-GAP_TBC_sf"/>
</dbReference>
<dbReference type="InterPro" id="IPR000195">
    <property type="entry name" value="Rab-GAP-TBC_dom"/>
</dbReference>
<evidence type="ECO:0000256" key="3">
    <source>
        <dbReference type="ARBA" id="ARBA00022490"/>
    </source>
</evidence>
<dbReference type="SMART" id="SM00164">
    <property type="entry name" value="TBC"/>
    <property type="match status" value="1"/>
</dbReference>
<feature type="domain" description="Rab-GAP TBC" evidence="6">
    <location>
        <begin position="318"/>
        <end position="525"/>
    </location>
</feature>
<dbReference type="PANTHER" id="PTHR22957">
    <property type="entry name" value="TBC1 DOMAIN FAMILY MEMBER GTPASE-ACTIVATING PROTEIN"/>
    <property type="match status" value="1"/>
</dbReference>
<name>A0A1W0X543_HYPEX</name>